<dbReference type="Gene3D" id="3.20.10.10">
    <property type="entry name" value="D-amino Acid Aminotransferase, subunit A, domain 2"/>
    <property type="match status" value="1"/>
</dbReference>
<comment type="similarity">
    <text evidence="2">Belongs to the class-IV pyridoxal-phosphate-dependent aminotransferase family.</text>
</comment>
<dbReference type="Pfam" id="PF01063">
    <property type="entry name" value="Aminotran_4"/>
    <property type="match status" value="1"/>
</dbReference>
<dbReference type="PIRSF" id="PIRSF006468">
    <property type="entry name" value="BCAT1"/>
    <property type="match status" value="1"/>
</dbReference>
<dbReference type="Gene3D" id="3.30.470.10">
    <property type="match status" value="1"/>
</dbReference>
<dbReference type="PANTHER" id="PTHR42825">
    <property type="entry name" value="AMINO ACID AMINOTRANSFERASE"/>
    <property type="match status" value="1"/>
</dbReference>
<sequence length="342" mass="37416">MGSVQEEKEKFSLAGGEVKGHSESIFDAKTGTWSQPKFVTDPFLRVHGLSPALNYGQQAFEGLKAFRGPDGSVHAFRASKHAARMRNSASILSMQPPPVEHFIRCVNLAVSQNKELVPPHSNENAFLYIRPILFGSSKHLGLTAPSEFTLAVYVEPIQAYHGSEPLDALIIDEFDRAAIRGTGAAKVGGNYAPVFKYSMQASSEGFGITLHLDSRTQSTIDEFSSCGFIGVYEDQGSITLVTPNSESVMPSVTVDSCIQIAESKGWKVEKRPIPYTELASFSEVLAVGTGASIVSIRSVTRKSTDEKFVFRSEKVAKTLLDFLRGIQMGKEIDEFGWREPVE</sequence>
<organism evidence="6 7">
    <name type="scientific">Phlyctema vagabunda</name>
    <dbReference type="NCBI Taxonomy" id="108571"/>
    <lineage>
        <taxon>Eukaryota</taxon>
        <taxon>Fungi</taxon>
        <taxon>Dikarya</taxon>
        <taxon>Ascomycota</taxon>
        <taxon>Pezizomycotina</taxon>
        <taxon>Leotiomycetes</taxon>
        <taxon>Helotiales</taxon>
        <taxon>Dermateaceae</taxon>
        <taxon>Phlyctema</taxon>
    </lineage>
</organism>
<dbReference type="SUPFAM" id="SSF56752">
    <property type="entry name" value="D-aminoacid aminotransferase-like PLP-dependent enzymes"/>
    <property type="match status" value="1"/>
</dbReference>
<evidence type="ECO:0000256" key="3">
    <source>
        <dbReference type="ARBA" id="ARBA00022576"/>
    </source>
</evidence>
<protein>
    <submittedName>
        <fullName evidence="6">Branched-chain-amino-acid aminotransferase TOXF</fullName>
    </submittedName>
</protein>
<evidence type="ECO:0000313" key="7">
    <source>
        <dbReference type="Proteomes" id="UP001629113"/>
    </source>
</evidence>
<keyword evidence="4" id="KW-0808">Transferase</keyword>
<dbReference type="InterPro" id="IPR005786">
    <property type="entry name" value="B_amino_transII"/>
</dbReference>
<name>A0ABR4PDB3_9HELO</name>
<accession>A0ABR4PDB3</accession>
<keyword evidence="3 6" id="KW-0032">Aminotransferase</keyword>
<keyword evidence="5" id="KW-0663">Pyridoxal phosphate</keyword>
<dbReference type="Proteomes" id="UP001629113">
    <property type="component" value="Unassembled WGS sequence"/>
</dbReference>
<keyword evidence="7" id="KW-1185">Reference proteome</keyword>
<dbReference type="EMBL" id="JBFCZG010000006">
    <property type="protein sequence ID" value="KAL3421026.1"/>
    <property type="molecule type" value="Genomic_DNA"/>
</dbReference>
<reference evidence="6 7" key="1">
    <citation type="submission" date="2024-06" db="EMBL/GenBank/DDBJ databases">
        <title>Complete genome of Phlyctema vagabunda strain 19-DSS-EL-015.</title>
        <authorList>
            <person name="Fiorenzani C."/>
        </authorList>
    </citation>
    <scope>NUCLEOTIDE SEQUENCE [LARGE SCALE GENOMIC DNA]</scope>
    <source>
        <strain evidence="6 7">19-DSS-EL-015</strain>
    </source>
</reference>
<dbReference type="PANTHER" id="PTHR42825:SF2">
    <property type="entry name" value="BRANCHED-CHAIN-AMINO-ACID AMINOTRANSFERASE 3, CHLOROPLASTIC-RELATED"/>
    <property type="match status" value="1"/>
</dbReference>
<dbReference type="GO" id="GO:0008483">
    <property type="term" value="F:transaminase activity"/>
    <property type="evidence" value="ECO:0007669"/>
    <property type="project" value="UniProtKB-KW"/>
</dbReference>
<evidence type="ECO:0000313" key="6">
    <source>
        <dbReference type="EMBL" id="KAL3421026.1"/>
    </source>
</evidence>
<dbReference type="InterPro" id="IPR001544">
    <property type="entry name" value="Aminotrans_IV"/>
</dbReference>
<evidence type="ECO:0000256" key="5">
    <source>
        <dbReference type="ARBA" id="ARBA00022898"/>
    </source>
</evidence>
<dbReference type="InterPro" id="IPR036038">
    <property type="entry name" value="Aminotransferase-like"/>
</dbReference>
<evidence type="ECO:0000256" key="2">
    <source>
        <dbReference type="ARBA" id="ARBA00009320"/>
    </source>
</evidence>
<gene>
    <name evidence="6" type="ORF">PVAG01_07471</name>
</gene>
<dbReference type="InterPro" id="IPR043132">
    <property type="entry name" value="BCAT-like_C"/>
</dbReference>
<comment type="caution">
    <text evidence="6">The sequence shown here is derived from an EMBL/GenBank/DDBJ whole genome shotgun (WGS) entry which is preliminary data.</text>
</comment>
<evidence type="ECO:0000256" key="4">
    <source>
        <dbReference type="ARBA" id="ARBA00022679"/>
    </source>
</evidence>
<dbReference type="InterPro" id="IPR043131">
    <property type="entry name" value="BCAT-like_N"/>
</dbReference>
<comment type="cofactor">
    <cofactor evidence="1">
        <name>pyridoxal 5'-phosphate</name>
        <dbReference type="ChEBI" id="CHEBI:597326"/>
    </cofactor>
</comment>
<evidence type="ECO:0000256" key="1">
    <source>
        <dbReference type="ARBA" id="ARBA00001933"/>
    </source>
</evidence>
<proteinExistence type="inferred from homology"/>